<keyword evidence="18" id="KW-1185">Reference proteome</keyword>
<dbReference type="Pfam" id="PF07696">
    <property type="entry name" value="7TMR-DISMED2"/>
    <property type="match status" value="1"/>
</dbReference>
<feature type="domain" description="Histidine kinase" evidence="15">
    <location>
        <begin position="430"/>
        <end position="649"/>
    </location>
</feature>
<feature type="transmembrane region" description="Helical" evidence="14">
    <location>
        <begin position="214"/>
        <end position="230"/>
    </location>
</feature>
<feature type="transmembrane region" description="Helical" evidence="14">
    <location>
        <begin position="309"/>
        <end position="328"/>
    </location>
</feature>
<dbReference type="InterPro" id="IPR001789">
    <property type="entry name" value="Sig_transdc_resp-reg_receiver"/>
</dbReference>
<evidence type="ECO:0000256" key="12">
    <source>
        <dbReference type="ARBA" id="ARBA00023136"/>
    </source>
</evidence>
<evidence type="ECO:0000313" key="18">
    <source>
        <dbReference type="Proteomes" id="UP000029444"/>
    </source>
</evidence>
<dbReference type="InterPro" id="IPR011623">
    <property type="entry name" value="7TMR_DISM_rcpt_extracell_dom1"/>
</dbReference>
<evidence type="ECO:0000256" key="8">
    <source>
        <dbReference type="ARBA" id="ARBA00022777"/>
    </source>
</evidence>
<dbReference type="SUPFAM" id="SSF55874">
    <property type="entry name" value="ATPase domain of HSP90 chaperone/DNA topoisomerase II/histidine kinase"/>
    <property type="match status" value="1"/>
</dbReference>
<protein>
    <recommendedName>
        <fullName evidence="3">histidine kinase</fullName>
        <ecNumber evidence="3">2.7.13.3</ecNumber>
    </recommendedName>
</protein>
<evidence type="ECO:0000256" key="9">
    <source>
        <dbReference type="ARBA" id="ARBA00022840"/>
    </source>
</evidence>
<keyword evidence="12 14" id="KW-0472">Membrane</keyword>
<dbReference type="GO" id="GO:0000155">
    <property type="term" value="F:phosphorelay sensor kinase activity"/>
    <property type="evidence" value="ECO:0007669"/>
    <property type="project" value="InterPro"/>
</dbReference>
<sequence>MTKGRVLPIGFMLMALLLPLLGHSLTLKEDQQEYQGGPGMRWLADPEHSLTPTSALHALRNGAGTSLDSTYPALGFQNGLQWFLITVDNETRFPYWFLRIGRPHLDYLDIYLFDREGNAIDHQRMGDRIPFQQREFRHYHLISLQSFPLRERSYLLMRAQGDNVIEMPVSIQTPVAFSRQDNQFSIMYGIYYGAIIAMCLFNLLIFLSIREPSYLLYVLYLGTFGLNLFTREGLSYQWLWPDSPIWNHYSLPVLNLLTLTFSLLFVLYFLELRTRLPRVSRWITGVTAITFMAIPFTFLSFHYSIQATTIGILPWPFVMIVLALWLVFKGYSPARYFLLAFLSVAIATSLYILKSFQLVDGGWLMENAMPLGIFLEAVLLSFALAHRMTVLKSENARIQREATEALEQRVEERTRELNSALSARSEFLAVMSHEIRTPLNGIIGTVDMLKTSPLNDEQQHNLNIIEQSGNSLLNLINDILDYSRIEAGKMPIEQARFDLHGLINDALALFQHKARVHSNVLTSKLNENLGNYCIGDQVRLRQILVNLVSNAVKFTDNGSITLTAQRDPDNADYVFFEIVDTGIGITPEQQTNLFDHFQQGDSSTSRRYGGTGLGLAICKQLVEIMGGEIGVHSRRNEGSRFWFRLPLPKTEASAHLQNSSDIPDITRSGGKLLIVDDNHINLMVAEGLCKKLGYTTEVAESGMEAIAVLLSARDPFDLILMDCEMPEMDGFETSRSIIKLQKEGRLTRVPIIALTAHAVPDKIQACHDAGMVGHLAKPINSERLMRTLKQVLRDPDIRLPGGRSA</sequence>
<feature type="transmembrane region" description="Helical" evidence="14">
    <location>
        <begin position="186"/>
        <end position="207"/>
    </location>
</feature>
<evidence type="ECO:0000256" key="4">
    <source>
        <dbReference type="ARBA" id="ARBA00022553"/>
    </source>
</evidence>
<accession>A0A095UMD6</accession>
<gene>
    <name evidence="17" type="ORF">Y5S_03093</name>
</gene>
<dbReference type="PROSITE" id="PS50109">
    <property type="entry name" value="HIS_KIN"/>
    <property type="match status" value="1"/>
</dbReference>
<dbReference type="SUPFAM" id="SSF47384">
    <property type="entry name" value="Homodimeric domain of signal transducing histidine kinase"/>
    <property type="match status" value="1"/>
</dbReference>
<dbReference type="InterPro" id="IPR011006">
    <property type="entry name" value="CheY-like_superfamily"/>
</dbReference>
<dbReference type="PRINTS" id="PR00344">
    <property type="entry name" value="BCTRLSENSOR"/>
</dbReference>
<keyword evidence="9" id="KW-0067">ATP-binding</keyword>
<keyword evidence="10 14" id="KW-1133">Transmembrane helix</keyword>
<evidence type="ECO:0000256" key="6">
    <source>
        <dbReference type="ARBA" id="ARBA00022692"/>
    </source>
</evidence>
<evidence type="ECO:0000256" key="14">
    <source>
        <dbReference type="SAM" id="Phobius"/>
    </source>
</evidence>
<dbReference type="Proteomes" id="UP000029444">
    <property type="component" value="Unassembled WGS sequence"/>
</dbReference>
<dbReference type="Gene3D" id="1.10.287.130">
    <property type="match status" value="1"/>
</dbReference>
<feature type="transmembrane region" description="Helical" evidence="14">
    <location>
        <begin position="282"/>
        <end position="303"/>
    </location>
</feature>
<dbReference type="AlphaFoldDB" id="A0A095UMD6"/>
<dbReference type="InterPro" id="IPR004358">
    <property type="entry name" value="Sig_transdc_His_kin-like_C"/>
</dbReference>
<dbReference type="Gene3D" id="2.60.40.2380">
    <property type="match status" value="1"/>
</dbReference>
<dbReference type="eggNOG" id="COG2205">
    <property type="taxonomic scope" value="Bacteria"/>
</dbReference>
<comment type="subcellular location">
    <subcellularLocation>
        <location evidence="2">Membrane</location>
    </subcellularLocation>
</comment>
<keyword evidence="5" id="KW-0808">Transferase</keyword>
<dbReference type="EC" id="2.7.13.3" evidence="3"/>
<evidence type="ECO:0000259" key="16">
    <source>
        <dbReference type="PROSITE" id="PS50110"/>
    </source>
</evidence>
<name>A0A095UMD6_9GAMM</name>
<evidence type="ECO:0000259" key="15">
    <source>
        <dbReference type="PROSITE" id="PS50109"/>
    </source>
</evidence>
<dbReference type="Gene3D" id="3.30.565.10">
    <property type="entry name" value="Histidine kinase-like ATPase, C-terminal domain"/>
    <property type="match status" value="1"/>
</dbReference>
<organism evidence="17 18">
    <name type="scientific">Alcanivorax nanhaiticus</name>
    <dbReference type="NCBI Taxonomy" id="1177154"/>
    <lineage>
        <taxon>Bacteria</taxon>
        <taxon>Pseudomonadati</taxon>
        <taxon>Pseudomonadota</taxon>
        <taxon>Gammaproteobacteria</taxon>
        <taxon>Oceanospirillales</taxon>
        <taxon>Alcanivoracaceae</taxon>
        <taxon>Alcanivorax</taxon>
    </lineage>
</organism>
<dbReference type="Gene3D" id="3.40.50.2300">
    <property type="match status" value="1"/>
</dbReference>
<dbReference type="InterPro" id="IPR036097">
    <property type="entry name" value="HisK_dim/P_sf"/>
</dbReference>
<reference evidence="17 18" key="1">
    <citation type="submission" date="2012-09" db="EMBL/GenBank/DDBJ databases">
        <title>Genome Sequence of alkane-degrading Bacterium Alcanivorax sp. 19-m-6.</title>
        <authorList>
            <person name="Lai Q."/>
            <person name="Shao Z."/>
        </authorList>
    </citation>
    <scope>NUCLEOTIDE SEQUENCE [LARGE SCALE GENOMIC DNA]</scope>
    <source>
        <strain evidence="17 18">19-m-6</strain>
    </source>
</reference>
<feature type="transmembrane region" description="Helical" evidence="14">
    <location>
        <begin position="250"/>
        <end position="270"/>
    </location>
</feature>
<dbReference type="FunFam" id="3.30.565.10:FF:000010">
    <property type="entry name" value="Sensor histidine kinase RcsC"/>
    <property type="match status" value="1"/>
</dbReference>
<feature type="transmembrane region" description="Helical" evidence="14">
    <location>
        <begin position="373"/>
        <end position="390"/>
    </location>
</feature>
<feature type="transmembrane region" description="Helical" evidence="14">
    <location>
        <begin position="335"/>
        <end position="353"/>
    </location>
</feature>
<evidence type="ECO:0000256" key="7">
    <source>
        <dbReference type="ARBA" id="ARBA00022741"/>
    </source>
</evidence>
<evidence type="ECO:0000256" key="2">
    <source>
        <dbReference type="ARBA" id="ARBA00004370"/>
    </source>
</evidence>
<dbReference type="SMART" id="SM00388">
    <property type="entry name" value="HisKA"/>
    <property type="match status" value="1"/>
</dbReference>
<dbReference type="Pfam" id="PF00512">
    <property type="entry name" value="HisKA"/>
    <property type="match status" value="1"/>
</dbReference>
<dbReference type="InterPro" id="IPR003594">
    <property type="entry name" value="HATPase_dom"/>
</dbReference>
<proteinExistence type="predicted"/>
<dbReference type="PROSITE" id="PS50110">
    <property type="entry name" value="RESPONSE_REGULATORY"/>
    <property type="match status" value="1"/>
</dbReference>
<feature type="domain" description="Response regulatory" evidence="16">
    <location>
        <begin position="671"/>
        <end position="792"/>
    </location>
</feature>
<comment type="catalytic activity">
    <reaction evidence="1">
        <text>ATP + protein L-histidine = ADP + protein N-phospho-L-histidine.</text>
        <dbReference type="EC" id="2.7.13.3"/>
    </reaction>
</comment>
<evidence type="ECO:0000256" key="3">
    <source>
        <dbReference type="ARBA" id="ARBA00012438"/>
    </source>
</evidence>
<dbReference type="Pfam" id="PF00072">
    <property type="entry name" value="Response_reg"/>
    <property type="match status" value="1"/>
</dbReference>
<dbReference type="PANTHER" id="PTHR45339:SF3">
    <property type="entry name" value="HISTIDINE KINASE"/>
    <property type="match status" value="1"/>
</dbReference>
<dbReference type="InterPro" id="IPR003661">
    <property type="entry name" value="HisK_dim/P_dom"/>
</dbReference>
<dbReference type="InterPro" id="IPR011622">
    <property type="entry name" value="7TMR_DISM_rcpt_extracell_dom2"/>
</dbReference>
<dbReference type="SMART" id="SM00387">
    <property type="entry name" value="HATPase_c"/>
    <property type="match status" value="1"/>
</dbReference>
<dbReference type="eggNOG" id="COG0784">
    <property type="taxonomic scope" value="Bacteria"/>
</dbReference>
<dbReference type="CDD" id="cd16922">
    <property type="entry name" value="HATPase_EvgS-ArcB-TorS-like"/>
    <property type="match status" value="1"/>
</dbReference>
<dbReference type="GO" id="GO:0016020">
    <property type="term" value="C:membrane"/>
    <property type="evidence" value="ECO:0007669"/>
    <property type="project" value="UniProtKB-SubCell"/>
</dbReference>
<keyword evidence="11" id="KW-0902">Two-component regulatory system</keyword>
<dbReference type="OrthoDB" id="9809567at2"/>
<keyword evidence="7" id="KW-0547">Nucleotide-binding</keyword>
<dbReference type="Pfam" id="PF02518">
    <property type="entry name" value="HATPase_c"/>
    <property type="match status" value="1"/>
</dbReference>
<evidence type="ECO:0000313" key="17">
    <source>
        <dbReference type="EMBL" id="KGD63670.1"/>
    </source>
</evidence>
<dbReference type="STRING" id="1177154.Y5S_03093"/>
<evidence type="ECO:0000256" key="13">
    <source>
        <dbReference type="PROSITE-ProRule" id="PRU00169"/>
    </source>
</evidence>
<evidence type="ECO:0000256" key="5">
    <source>
        <dbReference type="ARBA" id="ARBA00022679"/>
    </source>
</evidence>
<dbReference type="SMART" id="SM00448">
    <property type="entry name" value="REC"/>
    <property type="match status" value="1"/>
</dbReference>
<dbReference type="InterPro" id="IPR005467">
    <property type="entry name" value="His_kinase_dom"/>
</dbReference>
<dbReference type="CDD" id="cd17546">
    <property type="entry name" value="REC_hyHK_CKI1_RcsC-like"/>
    <property type="match status" value="1"/>
</dbReference>
<evidence type="ECO:0000256" key="10">
    <source>
        <dbReference type="ARBA" id="ARBA00022989"/>
    </source>
</evidence>
<dbReference type="SUPFAM" id="SSF52172">
    <property type="entry name" value="CheY-like"/>
    <property type="match status" value="1"/>
</dbReference>
<dbReference type="RefSeq" id="WP_052041650.1">
    <property type="nucleotide sequence ID" value="NZ_ARXV01000015.1"/>
</dbReference>
<dbReference type="Pfam" id="PF07695">
    <property type="entry name" value="7TMR-DISM_7TM"/>
    <property type="match status" value="1"/>
</dbReference>
<feature type="modified residue" description="4-aspartylphosphate" evidence="13">
    <location>
        <position position="722"/>
    </location>
</feature>
<dbReference type="FunFam" id="1.10.287.130:FF:000004">
    <property type="entry name" value="Ethylene receptor 1"/>
    <property type="match status" value="1"/>
</dbReference>
<dbReference type="CDD" id="cd00082">
    <property type="entry name" value="HisKA"/>
    <property type="match status" value="1"/>
</dbReference>
<comment type="caution">
    <text evidence="17">The sequence shown here is derived from an EMBL/GenBank/DDBJ whole genome shotgun (WGS) entry which is preliminary data.</text>
</comment>
<dbReference type="InterPro" id="IPR036890">
    <property type="entry name" value="HATPase_C_sf"/>
</dbReference>
<evidence type="ECO:0000256" key="11">
    <source>
        <dbReference type="ARBA" id="ARBA00023012"/>
    </source>
</evidence>
<dbReference type="PATRIC" id="fig|1177154.3.peg.3135"/>
<dbReference type="EMBL" id="ARXV01000015">
    <property type="protein sequence ID" value="KGD63670.1"/>
    <property type="molecule type" value="Genomic_DNA"/>
</dbReference>
<keyword evidence="4 13" id="KW-0597">Phosphoprotein</keyword>
<keyword evidence="8 17" id="KW-0418">Kinase</keyword>
<keyword evidence="6 14" id="KW-0812">Transmembrane</keyword>
<evidence type="ECO:0000256" key="1">
    <source>
        <dbReference type="ARBA" id="ARBA00000085"/>
    </source>
</evidence>
<dbReference type="PANTHER" id="PTHR45339">
    <property type="entry name" value="HYBRID SIGNAL TRANSDUCTION HISTIDINE KINASE J"/>
    <property type="match status" value="1"/>
</dbReference>
<dbReference type="GO" id="GO:0005524">
    <property type="term" value="F:ATP binding"/>
    <property type="evidence" value="ECO:0007669"/>
    <property type="project" value="UniProtKB-KW"/>
</dbReference>